<evidence type="ECO:0000313" key="4">
    <source>
        <dbReference type="EMBL" id="KAL0490580.1"/>
    </source>
</evidence>
<dbReference type="InterPro" id="IPR011990">
    <property type="entry name" value="TPR-like_helical_dom_sf"/>
</dbReference>
<evidence type="ECO:0000313" key="5">
    <source>
        <dbReference type="Proteomes" id="UP001431209"/>
    </source>
</evidence>
<keyword evidence="5" id="KW-1185">Reference proteome</keyword>
<comment type="caution">
    <text evidence="4">The sequence shown here is derived from an EMBL/GenBank/DDBJ whole genome shotgun (WGS) entry which is preliminary data.</text>
</comment>
<feature type="repeat" description="PPR" evidence="2">
    <location>
        <begin position="399"/>
        <end position="433"/>
    </location>
</feature>
<dbReference type="InterPro" id="IPR002885">
    <property type="entry name" value="PPR_rpt"/>
</dbReference>
<dbReference type="AlphaFoldDB" id="A0AAW2ZM85"/>
<sequence length="879" mass="100657">MHRFTLTRAANLLNNSKPGYAKFTDPKEFKKAVMLSVNKNNIEEASTLIRENLNVVRELNFHQRQDILDTFLKNKQHRHAVQWVLISSQDKSKIDFDTRSLCNLIESSKTFEVANEIHLKIINKLVHPNLKQNTMSTFSKLNHINEAMELFDELSPNNLINSYNCGIVIRQCTDSDHIKKIFHYMKTSNFKIDSFVFNKVLRAYLNEPNEAIALFQFQMATSADSVDAYVLNTMLSFCNQEKCLVDQICEIAISKKCLDLKLCTSAIKMLAAGDRYKAAIDMFFSMIDSKMVPDSTVYNVALNACANARDVDAGHQIIEHMKSSRMALNIELYTSLIKYYASTTRMDEAIDSFDRMIRSGIQPNHITFNVLLVACTNAQDVERGNMIFRRIIESKIELNAKLFSSLIKMYGELNKVQKAIELWHVMLRRNVTPDLVTLNIILNVCANSENFQGDEILDYISKHKVEADTSLINSIIKYYGATNRLSNAFKLFHRHTERGWMPNALTYMLLIKACSQSASIKYGEMVMHHMRQSNVQINNMLASVIITMYGRCNMIDDAVAYFEQFKTDPSCDVHVWGAIMQCFAVSGNSEGTKSYFDRMIHHGIKPNAGSIVILLNVFSHNCNVQGALEIYNSLPSYNIKPDVMIHCCMIDVLGRSGEMDRALALLSSLDPNNIDYLNVLMGACRIHNNIEIAQHCFHQLEKLKALNASNYATLATILASNKKWEERNELMNKMNHNKIKRIPGISTTTINNQLFEFRVGDQLHPASDQIKTELNRLRHVIKTKYGYNPDLSCATRKFDTQEQIENHLWEHSEKLALAANLVLSKPNDRIRITNNLRMCKDCHQAVKNISMEVDRTIEIRDANRWHVFYNGKCSCKDVY</sequence>
<dbReference type="Pfam" id="PF01535">
    <property type="entry name" value="PPR"/>
    <property type="match status" value="3"/>
</dbReference>
<gene>
    <name evidence="4" type="ORF">AKO1_009566</name>
</gene>
<keyword evidence="1" id="KW-0677">Repeat</keyword>
<dbReference type="InterPro" id="IPR032867">
    <property type="entry name" value="DYW_dom"/>
</dbReference>
<dbReference type="InterPro" id="IPR046848">
    <property type="entry name" value="E_motif"/>
</dbReference>
<protein>
    <submittedName>
        <fullName evidence="4">Pentatricopeptide repeat-containing protein</fullName>
    </submittedName>
</protein>
<accession>A0AAW2ZM85</accession>
<dbReference type="Gene3D" id="1.25.40.10">
    <property type="entry name" value="Tetratricopeptide repeat domain"/>
    <property type="match status" value="5"/>
</dbReference>
<evidence type="ECO:0000256" key="2">
    <source>
        <dbReference type="PROSITE-ProRule" id="PRU00708"/>
    </source>
</evidence>
<dbReference type="PROSITE" id="PS51375">
    <property type="entry name" value="PPR"/>
    <property type="match status" value="5"/>
</dbReference>
<dbReference type="Pfam" id="PF13041">
    <property type="entry name" value="PPR_2"/>
    <property type="match status" value="3"/>
</dbReference>
<dbReference type="FunFam" id="1.25.40.10:FF:000158">
    <property type="entry name" value="pentatricopeptide repeat-containing protein At2g33680"/>
    <property type="match status" value="1"/>
</dbReference>
<dbReference type="InterPro" id="IPR050667">
    <property type="entry name" value="PPR-containing_protein"/>
</dbReference>
<dbReference type="GO" id="GO:0008270">
    <property type="term" value="F:zinc ion binding"/>
    <property type="evidence" value="ECO:0007669"/>
    <property type="project" value="InterPro"/>
</dbReference>
<feature type="repeat" description="PPR" evidence="2">
    <location>
        <begin position="329"/>
        <end position="363"/>
    </location>
</feature>
<dbReference type="PANTHER" id="PTHR47939">
    <property type="entry name" value="MEMBRANE-ASSOCIATED SALT-INDUCIBLE PROTEIN-LIKE"/>
    <property type="match status" value="1"/>
</dbReference>
<feature type="repeat" description="PPR" evidence="2">
    <location>
        <begin position="294"/>
        <end position="328"/>
    </location>
</feature>
<dbReference type="EMBL" id="JAOPGA020001698">
    <property type="protein sequence ID" value="KAL0490580.1"/>
    <property type="molecule type" value="Genomic_DNA"/>
</dbReference>
<feature type="repeat" description="PPR" evidence="2">
    <location>
        <begin position="468"/>
        <end position="502"/>
    </location>
</feature>
<feature type="domain" description="DYW" evidence="3">
    <location>
        <begin position="786"/>
        <end position="878"/>
    </location>
</feature>
<dbReference type="NCBIfam" id="TIGR00756">
    <property type="entry name" value="PPR"/>
    <property type="match status" value="4"/>
</dbReference>
<dbReference type="Proteomes" id="UP001431209">
    <property type="component" value="Unassembled WGS sequence"/>
</dbReference>
<evidence type="ECO:0000259" key="3">
    <source>
        <dbReference type="Pfam" id="PF14432"/>
    </source>
</evidence>
<name>A0AAW2ZM85_9EUKA</name>
<reference evidence="4 5" key="1">
    <citation type="submission" date="2024-03" db="EMBL/GenBank/DDBJ databases">
        <title>The Acrasis kona genome and developmental transcriptomes reveal deep origins of eukaryotic multicellular pathways.</title>
        <authorList>
            <person name="Sheikh S."/>
            <person name="Fu C.-J."/>
            <person name="Brown M.W."/>
            <person name="Baldauf S.L."/>
        </authorList>
    </citation>
    <scope>NUCLEOTIDE SEQUENCE [LARGE SCALE GENOMIC DNA]</scope>
    <source>
        <strain evidence="4 5">ATCC MYA-3509</strain>
    </source>
</reference>
<dbReference type="SUPFAM" id="SSF48452">
    <property type="entry name" value="TPR-like"/>
    <property type="match status" value="1"/>
</dbReference>
<dbReference type="GO" id="GO:0048731">
    <property type="term" value="P:system development"/>
    <property type="evidence" value="ECO:0007669"/>
    <property type="project" value="UniProtKB-ARBA"/>
</dbReference>
<evidence type="ECO:0000256" key="1">
    <source>
        <dbReference type="ARBA" id="ARBA00022737"/>
    </source>
</evidence>
<organism evidence="4 5">
    <name type="scientific">Acrasis kona</name>
    <dbReference type="NCBI Taxonomy" id="1008807"/>
    <lineage>
        <taxon>Eukaryota</taxon>
        <taxon>Discoba</taxon>
        <taxon>Heterolobosea</taxon>
        <taxon>Tetramitia</taxon>
        <taxon>Eutetramitia</taxon>
        <taxon>Acrasidae</taxon>
        <taxon>Acrasis</taxon>
    </lineage>
</organism>
<dbReference type="Pfam" id="PF20431">
    <property type="entry name" value="E_motif"/>
    <property type="match status" value="1"/>
</dbReference>
<dbReference type="Pfam" id="PF14432">
    <property type="entry name" value="DYW_deaminase"/>
    <property type="match status" value="1"/>
</dbReference>
<dbReference type="PANTHER" id="PTHR47939:SF1">
    <property type="entry name" value="OS04G0684500 PROTEIN"/>
    <property type="match status" value="1"/>
</dbReference>
<proteinExistence type="predicted"/>
<feature type="repeat" description="PPR" evidence="2">
    <location>
        <begin position="572"/>
        <end position="606"/>
    </location>
</feature>